<evidence type="ECO:0000313" key="2">
    <source>
        <dbReference type="EMBL" id="RKP11505.1"/>
    </source>
</evidence>
<dbReference type="EMBL" id="KZ988853">
    <property type="protein sequence ID" value="RKP11505.1"/>
    <property type="molecule type" value="Genomic_DNA"/>
</dbReference>
<dbReference type="OrthoDB" id="683469at2759"/>
<dbReference type="Proteomes" id="UP000267251">
    <property type="component" value="Unassembled WGS sequence"/>
</dbReference>
<dbReference type="AlphaFoldDB" id="A0A4P9XYJ9"/>
<gene>
    <name evidence="2" type="ORF">BJ684DRAFT_17910</name>
</gene>
<protein>
    <submittedName>
        <fullName evidence="2">Uncharacterized protein</fullName>
    </submittedName>
</protein>
<name>A0A4P9XYJ9_9FUNG</name>
<evidence type="ECO:0000313" key="3">
    <source>
        <dbReference type="Proteomes" id="UP000267251"/>
    </source>
</evidence>
<proteinExistence type="predicted"/>
<accession>A0A4P9XYJ9</accession>
<feature type="region of interest" description="Disordered" evidence="1">
    <location>
        <begin position="145"/>
        <end position="169"/>
    </location>
</feature>
<organism evidence="2 3">
    <name type="scientific">Piptocephalis cylindrospora</name>
    <dbReference type="NCBI Taxonomy" id="1907219"/>
    <lineage>
        <taxon>Eukaryota</taxon>
        <taxon>Fungi</taxon>
        <taxon>Fungi incertae sedis</taxon>
        <taxon>Zoopagomycota</taxon>
        <taxon>Zoopagomycotina</taxon>
        <taxon>Zoopagomycetes</taxon>
        <taxon>Zoopagales</taxon>
        <taxon>Piptocephalidaceae</taxon>
        <taxon>Piptocephalis</taxon>
    </lineage>
</organism>
<evidence type="ECO:0000256" key="1">
    <source>
        <dbReference type="SAM" id="MobiDB-lite"/>
    </source>
</evidence>
<sequence>MALDGIFPAGKYRGILLITTAMDAQNHLFPVSLGIAKESGKFNFECIPKPFSRLLCAPFRWKLAKIQMKRFGRFPMEDSKGHKQSWRLPASGKIGRQLIFVEKGIGKVGSSILPSGVVTVDERGCTYCNKATKEEEKWLMSISKSEGKGTKGSPFIDAGGEKKGEKRRKGRHGNFLMLVGIRKIEGLTAAVTKGFSHPLGIPRDVVNYVKNGMQGSKWWIIIIWYRPILPPMKCRLLFQSKNFGQPS</sequence>
<keyword evidence="3" id="KW-1185">Reference proteome</keyword>
<reference evidence="3" key="1">
    <citation type="journal article" date="2018" name="Nat. Microbiol.">
        <title>Leveraging single-cell genomics to expand the fungal tree of life.</title>
        <authorList>
            <person name="Ahrendt S.R."/>
            <person name="Quandt C.A."/>
            <person name="Ciobanu D."/>
            <person name="Clum A."/>
            <person name="Salamov A."/>
            <person name="Andreopoulos B."/>
            <person name="Cheng J.F."/>
            <person name="Woyke T."/>
            <person name="Pelin A."/>
            <person name="Henrissat B."/>
            <person name="Reynolds N.K."/>
            <person name="Benny G.L."/>
            <person name="Smith M.E."/>
            <person name="James T.Y."/>
            <person name="Grigoriev I.V."/>
        </authorList>
    </citation>
    <scope>NUCLEOTIDE SEQUENCE [LARGE SCALE GENOMIC DNA]</scope>
</reference>